<evidence type="ECO:0000256" key="1">
    <source>
        <dbReference type="ARBA" id="ARBA00001968"/>
    </source>
</evidence>
<reference evidence="9 10" key="1">
    <citation type="submission" date="2020-06" db="EMBL/GenBank/DDBJ databases">
        <authorList>
            <person name="Li R."/>
            <person name="Bekaert M."/>
        </authorList>
    </citation>
    <scope>NUCLEOTIDE SEQUENCE [LARGE SCALE GENOMIC DNA]</scope>
    <source>
        <strain evidence="10">wild</strain>
    </source>
</reference>
<dbReference type="Pfam" id="PF13359">
    <property type="entry name" value="DDE_Tnp_4"/>
    <property type="match status" value="1"/>
</dbReference>
<keyword evidence="7" id="KW-0539">Nucleus</keyword>
<keyword evidence="6 9" id="KW-0378">Hydrolase</keyword>
<keyword evidence="10" id="KW-1185">Reference proteome</keyword>
<evidence type="ECO:0000256" key="3">
    <source>
        <dbReference type="ARBA" id="ARBA00006958"/>
    </source>
</evidence>
<sequence length="239" mass="27919">MAANILFDQLGRQRYDRVYRERIDHLDQMRDEEVRRRYRFNKENIRFICNLLRGKLQQATKRSQALSVELQNGWLPGVIGCIDGTHVRIQRPSENEPVFINRKGYSSINVQAVCDSKGSFTNPVARWPGSTHDSHMLRTSNLRTVLERENNGLQNGILLGDSGYACKPYLITPYLRPSDQSQERYNGSHCRTRVTIERAFGWWKRRFHCLHGEIRMHPERVCTIIGMICLRIVSKILFT</sequence>
<evidence type="ECO:0000313" key="9">
    <source>
        <dbReference type="EMBL" id="CAC5373981.1"/>
    </source>
</evidence>
<gene>
    <name evidence="9" type="ORF">MCOR_11553</name>
</gene>
<evidence type="ECO:0000256" key="4">
    <source>
        <dbReference type="ARBA" id="ARBA00022722"/>
    </source>
</evidence>
<comment type="similarity">
    <text evidence="3">Belongs to the HARBI1 family.</text>
</comment>
<proteinExistence type="inferred from homology"/>
<feature type="domain" description="DDE Tnp4" evidence="8">
    <location>
        <begin position="82"/>
        <end position="229"/>
    </location>
</feature>
<keyword evidence="5" id="KW-0479">Metal-binding</keyword>
<dbReference type="GO" id="GO:0046872">
    <property type="term" value="F:metal ion binding"/>
    <property type="evidence" value="ECO:0007669"/>
    <property type="project" value="UniProtKB-KW"/>
</dbReference>
<dbReference type="EMBL" id="CACVKT020001978">
    <property type="protein sequence ID" value="CAC5373981.1"/>
    <property type="molecule type" value="Genomic_DNA"/>
</dbReference>
<name>A0A6J8AUB3_MYTCO</name>
<comment type="cofactor">
    <cofactor evidence="1">
        <name>a divalent metal cation</name>
        <dbReference type="ChEBI" id="CHEBI:60240"/>
    </cofactor>
</comment>
<evidence type="ECO:0000256" key="5">
    <source>
        <dbReference type="ARBA" id="ARBA00022723"/>
    </source>
</evidence>
<dbReference type="AlphaFoldDB" id="A0A6J8AUB3"/>
<keyword evidence="4" id="KW-0540">Nuclease</keyword>
<dbReference type="GO" id="GO:0004518">
    <property type="term" value="F:nuclease activity"/>
    <property type="evidence" value="ECO:0007669"/>
    <property type="project" value="UniProtKB-KW"/>
</dbReference>
<organism evidence="9 10">
    <name type="scientific">Mytilus coruscus</name>
    <name type="common">Sea mussel</name>
    <dbReference type="NCBI Taxonomy" id="42192"/>
    <lineage>
        <taxon>Eukaryota</taxon>
        <taxon>Metazoa</taxon>
        <taxon>Spiralia</taxon>
        <taxon>Lophotrochozoa</taxon>
        <taxon>Mollusca</taxon>
        <taxon>Bivalvia</taxon>
        <taxon>Autobranchia</taxon>
        <taxon>Pteriomorphia</taxon>
        <taxon>Mytilida</taxon>
        <taxon>Mytiloidea</taxon>
        <taxon>Mytilidae</taxon>
        <taxon>Mytilinae</taxon>
        <taxon>Mytilus</taxon>
    </lineage>
</organism>
<dbReference type="InterPro" id="IPR045249">
    <property type="entry name" value="HARBI1-like"/>
</dbReference>
<dbReference type="EC" id="3.1.-.-" evidence="9"/>
<evidence type="ECO:0000259" key="8">
    <source>
        <dbReference type="Pfam" id="PF13359"/>
    </source>
</evidence>
<comment type="subcellular location">
    <subcellularLocation>
        <location evidence="2">Nucleus</location>
    </subcellularLocation>
</comment>
<protein>
    <submittedName>
        <fullName evidence="9">HARBI1</fullName>
        <ecNumber evidence="9">3.1.-.-</ecNumber>
    </submittedName>
</protein>
<dbReference type="Proteomes" id="UP000507470">
    <property type="component" value="Unassembled WGS sequence"/>
</dbReference>
<accession>A0A6J8AUB3</accession>
<dbReference type="GO" id="GO:0005634">
    <property type="term" value="C:nucleus"/>
    <property type="evidence" value="ECO:0007669"/>
    <property type="project" value="UniProtKB-SubCell"/>
</dbReference>
<dbReference type="PANTHER" id="PTHR22930:SF286">
    <property type="entry name" value="NUCLEASE HARBI1"/>
    <property type="match status" value="1"/>
</dbReference>
<dbReference type="GO" id="GO:0016787">
    <property type="term" value="F:hydrolase activity"/>
    <property type="evidence" value="ECO:0007669"/>
    <property type="project" value="UniProtKB-KW"/>
</dbReference>
<dbReference type="OrthoDB" id="5964668at2759"/>
<evidence type="ECO:0000313" key="10">
    <source>
        <dbReference type="Proteomes" id="UP000507470"/>
    </source>
</evidence>
<evidence type="ECO:0000256" key="6">
    <source>
        <dbReference type="ARBA" id="ARBA00022801"/>
    </source>
</evidence>
<evidence type="ECO:0000256" key="7">
    <source>
        <dbReference type="ARBA" id="ARBA00023242"/>
    </source>
</evidence>
<dbReference type="PANTHER" id="PTHR22930">
    <property type="match status" value="1"/>
</dbReference>
<dbReference type="InterPro" id="IPR027806">
    <property type="entry name" value="HARBI1_dom"/>
</dbReference>
<evidence type="ECO:0000256" key="2">
    <source>
        <dbReference type="ARBA" id="ARBA00004123"/>
    </source>
</evidence>